<feature type="compositionally biased region" description="Low complexity" evidence="1">
    <location>
        <begin position="271"/>
        <end position="286"/>
    </location>
</feature>
<reference evidence="2" key="1">
    <citation type="journal article" date="2020" name="Stud. Mycol.">
        <title>101 Dothideomycetes genomes: a test case for predicting lifestyles and emergence of pathogens.</title>
        <authorList>
            <person name="Haridas S."/>
            <person name="Albert R."/>
            <person name="Binder M."/>
            <person name="Bloem J."/>
            <person name="Labutti K."/>
            <person name="Salamov A."/>
            <person name="Andreopoulos B."/>
            <person name="Baker S."/>
            <person name="Barry K."/>
            <person name="Bills G."/>
            <person name="Bluhm B."/>
            <person name="Cannon C."/>
            <person name="Castanera R."/>
            <person name="Culley D."/>
            <person name="Daum C."/>
            <person name="Ezra D."/>
            <person name="Gonzalez J."/>
            <person name="Henrissat B."/>
            <person name="Kuo A."/>
            <person name="Liang C."/>
            <person name="Lipzen A."/>
            <person name="Lutzoni F."/>
            <person name="Magnuson J."/>
            <person name="Mondo S."/>
            <person name="Nolan M."/>
            <person name="Ohm R."/>
            <person name="Pangilinan J."/>
            <person name="Park H.-J."/>
            <person name="Ramirez L."/>
            <person name="Alfaro M."/>
            <person name="Sun H."/>
            <person name="Tritt A."/>
            <person name="Yoshinaga Y."/>
            <person name="Zwiers L.-H."/>
            <person name="Turgeon B."/>
            <person name="Goodwin S."/>
            <person name="Spatafora J."/>
            <person name="Crous P."/>
            <person name="Grigoriev I."/>
        </authorList>
    </citation>
    <scope>NUCLEOTIDE SEQUENCE</scope>
    <source>
        <strain evidence="2">ATCC 36951</strain>
    </source>
</reference>
<dbReference type="RefSeq" id="XP_033665918.1">
    <property type="nucleotide sequence ID" value="XM_033807234.1"/>
</dbReference>
<evidence type="ECO:0000313" key="2">
    <source>
        <dbReference type="EMBL" id="KAF2165029.1"/>
    </source>
</evidence>
<proteinExistence type="predicted"/>
<dbReference type="AlphaFoldDB" id="A0A6A6CH74"/>
<organism evidence="2 3">
    <name type="scientific">Zasmidium cellare ATCC 36951</name>
    <dbReference type="NCBI Taxonomy" id="1080233"/>
    <lineage>
        <taxon>Eukaryota</taxon>
        <taxon>Fungi</taxon>
        <taxon>Dikarya</taxon>
        <taxon>Ascomycota</taxon>
        <taxon>Pezizomycotina</taxon>
        <taxon>Dothideomycetes</taxon>
        <taxon>Dothideomycetidae</taxon>
        <taxon>Mycosphaerellales</taxon>
        <taxon>Mycosphaerellaceae</taxon>
        <taxon>Zasmidium</taxon>
    </lineage>
</organism>
<feature type="region of interest" description="Disordered" evidence="1">
    <location>
        <begin position="257"/>
        <end position="289"/>
    </location>
</feature>
<evidence type="ECO:0000313" key="3">
    <source>
        <dbReference type="Proteomes" id="UP000799537"/>
    </source>
</evidence>
<accession>A0A6A6CH74</accession>
<dbReference type="EMBL" id="ML993601">
    <property type="protein sequence ID" value="KAF2165029.1"/>
    <property type="molecule type" value="Genomic_DNA"/>
</dbReference>
<gene>
    <name evidence="2" type="ORF">M409DRAFT_24416</name>
</gene>
<keyword evidence="3" id="KW-1185">Reference proteome</keyword>
<sequence>MPNYKNDKRRVINAGPPIIPTNGPSYPAGIEVAELAMADNEIAFSLLVLFCSNMRLDLMSQIQRLHIPVRSLRSQDAFENAINDNARWGQLRQYEFPYDKKTRRPIDKKHLRYFLHAHEPNKMRCLRVLKLEDFLTGGSHEIKEKKPEGLFYVHVYLADGVDIKAANSGQYFGEPELLLPQEVDAGAPHDDDVVRIVTNQPAATNSNATSSCPTAAAAATLVEHQEEVSTSSRGLIQQDSSITAPNEVVPILERAAKSPTPASLVPDIGRPSSPSQPALPATTPAPDDQEELLNDQDTVMADAEDETKEETAQENTLPGNRPLFIRIGTLRLDEHRDEVPTAREYKERGDIPMKIVVIPETTNYPTSIEYYEASSWRINGTAIADYDNRKLIPEQTLRTRGFQPDPLVKADYKKNKLEEAVRRVVKAKEEGRSSSGEKAAPFRTVAQDVHFTSTANPMGGYDSMEEGANGDQDVIPIVMAIIKKQGQGPQTWSNHVLAALDFQDDLNAVHDWATAAVEVDGGITLKAALEAAQGAAGSTELWVLPQIFNPDEMSERATYQWTAEAGLVAQDWLDAEVWKKNGRGLYLELHILDRSANDSP</sequence>
<dbReference type="Proteomes" id="UP000799537">
    <property type="component" value="Unassembled WGS sequence"/>
</dbReference>
<protein>
    <submittedName>
        <fullName evidence="2">Uncharacterized protein</fullName>
    </submittedName>
</protein>
<evidence type="ECO:0000256" key="1">
    <source>
        <dbReference type="SAM" id="MobiDB-lite"/>
    </source>
</evidence>
<dbReference type="GeneID" id="54560506"/>
<name>A0A6A6CH74_ZASCE</name>